<keyword evidence="2" id="KW-0472">Membrane</keyword>
<evidence type="ECO:0000313" key="3">
    <source>
        <dbReference type="EMBL" id="MBI4596356.1"/>
    </source>
</evidence>
<keyword evidence="1" id="KW-0175">Coiled coil</keyword>
<sequence length="180" mass="20594">MTRVQRNRILKHLLLELTRVLSRTITGKLLTEEQIHGVTGGVVGRYFSGFFPLPEEELEAQKRVERARRHIAEANRIIGSLRNDLDTQARQLEQLAKEIDEKRQVAKRYSALAETNQEAAAAFRGELEEALRREMLAQANEGKRLRQLASFIMWLITLVLGAALGTYFPQVVEWVSLVWA</sequence>
<evidence type="ECO:0000256" key="1">
    <source>
        <dbReference type="SAM" id="Coils"/>
    </source>
</evidence>
<evidence type="ECO:0000313" key="4">
    <source>
        <dbReference type="Proteomes" id="UP000772181"/>
    </source>
</evidence>
<accession>A0A933LRG4</accession>
<dbReference type="AlphaFoldDB" id="A0A933LRG4"/>
<feature type="coiled-coil region" evidence="1">
    <location>
        <begin position="64"/>
        <end position="112"/>
    </location>
</feature>
<keyword evidence="2" id="KW-1133">Transmembrane helix</keyword>
<protein>
    <submittedName>
        <fullName evidence="3">Uncharacterized protein</fullName>
    </submittedName>
</protein>
<reference evidence="3" key="1">
    <citation type="submission" date="2020-07" db="EMBL/GenBank/DDBJ databases">
        <title>Huge and variable diversity of episymbiotic CPR bacteria and DPANN archaea in groundwater ecosystems.</title>
        <authorList>
            <person name="He C.Y."/>
            <person name="Keren R."/>
            <person name="Whittaker M."/>
            <person name="Farag I.F."/>
            <person name="Doudna J."/>
            <person name="Cate J.H.D."/>
            <person name="Banfield J.F."/>
        </authorList>
    </citation>
    <scope>NUCLEOTIDE SEQUENCE</scope>
    <source>
        <strain evidence="3">NC_groundwater_1482_Ag_S-0.65um_47_24</strain>
    </source>
</reference>
<comment type="caution">
    <text evidence="3">The sequence shown here is derived from an EMBL/GenBank/DDBJ whole genome shotgun (WGS) entry which is preliminary data.</text>
</comment>
<dbReference type="EMBL" id="JACQWF010000367">
    <property type="protein sequence ID" value="MBI4596356.1"/>
    <property type="molecule type" value="Genomic_DNA"/>
</dbReference>
<proteinExistence type="predicted"/>
<name>A0A933LRG4_UNCTE</name>
<evidence type="ECO:0000256" key="2">
    <source>
        <dbReference type="SAM" id="Phobius"/>
    </source>
</evidence>
<gene>
    <name evidence="3" type="ORF">HY730_08280</name>
</gene>
<feature type="transmembrane region" description="Helical" evidence="2">
    <location>
        <begin position="148"/>
        <end position="168"/>
    </location>
</feature>
<organism evidence="3 4">
    <name type="scientific">Tectimicrobiota bacterium</name>
    <dbReference type="NCBI Taxonomy" id="2528274"/>
    <lineage>
        <taxon>Bacteria</taxon>
        <taxon>Pseudomonadati</taxon>
        <taxon>Nitrospinota/Tectimicrobiota group</taxon>
        <taxon>Candidatus Tectimicrobiota</taxon>
    </lineage>
</organism>
<keyword evidence="2" id="KW-0812">Transmembrane</keyword>
<dbReference type="Proteomes" id="UP000772181">
    <property type="component" value="Unassembled WGS sequence"/>
</dbReference>